<feature type="signal peptide" evidence="1">
    <location>
        <begin position="1"/>
        <end position="25"/>
    </location>
</feature>
<gene>
    <name evidence="2" type="ORF">ACFOW8_01375</name>
</gene>
<evidence type="ECO:0008006" key="4">
    <source>
        <dbReference type="Google" id="ProtNLM"/>
    </source>
</evidence>
<evidence type="ECO:0000313" key="3">
    <source>
        <dbReference type="Proteomes" id="UP001595767"/>
    </source>
</evidence>
<dbReference type="PROSITE" id="PS51257">
    <property type="entry name" value="PROKAR_LIPOPROTEIN"/>
    <property type="match status" value="1"/>
</dbReference>
<comment type="caution">
    <text evidence="2">The sequence shown here is derived from an EMBL/GenBank/DDBJ whole genome shotgun (WGS) entry which is preliminary data.</text>
</comment>
<dbReference type="RefSeq" id="WP_378544129.1">
    <property type="nucleotide sequence ID" value="NZ_JBHSBA010000002.1"/>
</dbReference>
<keyword evidence="1" id="KW-0732">Signal</keyword>
<evidence type="ECO:0000256" key="1">
    <source>
        <dbReference type="SAM" id="SignalP"/>
    </source>
</evidence>
<feature type="chain" id="PRO_5047539257" description="PknH-like protein" evidence="1">
    <location>
        <begin position="26"/>
        <end position="242"/>
    </location>
</feature>
<keyword evidence="3" id="KW-1185">Reference proteome</keyword>
<protein>
    <recommendedName>
        <fullName evidence="4">PknH-like protein</fullName>
    </recommendedName>
</protein>
<reference evidence="3" key="1">
    <citation type="journal article" date="2019" name="Int. J. Syst. Evol. Microbiol.">
        <title>The Global Catalogue of Microorganisms (GCM) 10K type strain sequencing project: providing services to taxonomists for standard genome sequencing and annotation.</title>
        <authorList>
            <consortium name="The Broad Institute Genomics Platform"/>
            <consortium name="The Broad Institute Genome Sequencing Center for Infectious Disease"/>
            <person name="Wu L."/>
            <person name="Ma J."/>
        </authorList>
    </citation>
    <scope>NUCLEOTIDE SEQUENCE [LARGE SCALE GENOMIC DNA]</scope>
    <source>
        <strain evidence="3">CGMCC 4.7204</strain>
    </source>
</reference>
<proteinExistence type="predicted"/>
<dbReference type="EMBL" id="JBHSBA010000002">
    <property type="protein sequence ID" value="MFC4123573.1"/>
    <property type="molecule type" value="Genomic_DNA"/>
</dbReference>
<organism evidence="2 3">
    <name type="scientific">Nocardia rhizosphaerae</name>
    <dbReference type="NCBI Taxonomy" id="1691571"/>
    <lineage>
        <taxon>Bacteria</taxon>
        <taxon>Bacillati</taxon>
        <taxon>Actinomycetota</taxon>
        <taxon>Actinomycetes</taxon>
        <taxon>Mycobacteriales</taxon>
        <taxon>Nocardiaceae</taxon>
        <taxon>Nocardia</taxon>
    </lineage>
</organism>
<evidence type="ECO:0000313" key="2">
    <source>
        <dbReference type="EMBL" id="MFC4123573.1"/>
    </source>
</evidence>
<accession>A0ABV8L0E8</accession>
<dbReference type="Proteomes" id="UP001595767">
    <property type="component" value="Unassembled WGS sequence"/>
</dbReference>
<name>A0ABV8L0E8_9NOCA</name>
<sequence length="242" mass="24123">MMRGTVLRRASGAAAAFALGCGVVACSPGYDECGGEESCVESLSPPVTAAPGTGAVIGDPTLLSAGLLAAADLPGEFGVLPPREDGTGSAVPSESPTDPPDCARLLTPIAEQWPGSAAAASVHFAGPGFATIDIDAAGYADAALPSAFGALQALPRRCRAYSGDEAGVRIDYLTDTLEQPSAGDANAAFTLTATSEGLTITSQVALVQVGNTLVQLVVTAPESVDPGVLADLTAAQVRKLRG</sequence>